<name>A0A395M352_9BACT</name>
<dbReference type="InterPro" id="IPR054728">
    <property type="entry name" value="RsmB-like_ferredoxin"/>
</dbReference>
<dbReference type="SUPFAM" id="SSF53335">
    <property type="entry name" value="S-adenosyl-L-methionine-dependent methyltransferases"/>
    <property type="match status" value="1"/>
</dbReference>
<feature type="binding site" evidence="5">
    <location>
        <position position="275"/>
    </location>
    <ligand>
        <name>S-adenosyl-L-methionine</name>
        <dbReference type="ChEBI" id="CHEBI:59789"/>
    </ligand>
</feature>
<keyword evidence="2 5" id="KW-0808">Transferase</keyword>
<dbReference type="GO" id="GO:0003723">
    <property type="term" value="F:RNA binding"/>
    <property type="evidence" value="ECO:0007669"/>
    <property type="project" value="UniProtKB-UniRule"/>
</dbReference>
<dbReference type="Gene3D" id="3.40.50.150">
    <property type="entry name" value="Vaccinia Virus protein VP39"/>
    <property type="match status" value="1"/>
</dbReference>
<dbReference type="PROSITE" id="PS51686">
    <property type="entry name" value="SAM_MT_RSMB_NOP"/>
    <property type="match status" value="1"/>
</dbReference>
<evidence type="ECO:0000256" key="1">
    <source>
        <dbReference type="ARBA" id="ARBA00022603"/>
    </source>
</evidence>
<organism evidence="7 8">
    <name type="scientific">Candidatus Thermochlorobacter aerophilus</name>
    <dbReference type="NCBI Taxonomy" id="1868324"/>
    <lineage>
        <taxon>Bacteria</taxon>
        <taxon>Pseudomonadati</taxon>
        <taxon>Chlorobiota</taxon>
        <taxon>Chlorobiia</taxon>
        <taxon>Chlorobiales</taxon>
        <taxon>Candidatus Thermochlorobacteriaceae</taxon>
        <taxon>Candidatus Thermochlorobacter</taxon>
    </lineage>
</organism>
<evidence type="ECO:0000256" key="2">
    <source>
        <dbReference type="ARBA" id="ARBA00022679"/>
    </source>
</evidence>
<dbReference type="CDD" id="cd02440">
    <property type="entry name" value="AdoMet_MTases"/>
    <property type="match status" value="1"/>
</dbReference>
<evidence type="ECO:0000256" key="5">
    <source>
        <dbReference type="PROSITE-ProRule" id="PRU01023"/>
    </source>
</evidence>
<comment type="caution">
    <text evidence="7">The sequence shown here is derived from an EMBL/GenBank/DDBJ whole genome shotgun (WGS) entry which is preliminary data.</text>
</comment>
<dbReference type="InterPro" id="IPR029063">
    <property type="entry name" value="SAM-dependent_MTases_sf"/>
</dbReference>
<dbReference type="EMBL" id="PHFL01000039">
    <property type="protein sequence ID" value="RFM24344.1"/>
    <property type="molecule type" value="Genomic_DNA"/>
</dbReference>
<dbReference type="AlphaFoldDB" id="A0A395M352"/>
<dbReference type="Pfam" id="PF01189">
    <property type="entry name" value="Methyltr_RsmB-F"/>
    <property type="match status" value="1"/>
</dbReference>
<evidence type="ECO:0000313" key="8">
    <source>
        <dbReference type="Proteomes" id="UP000266389"/>
    </source>
</evidence>
<dbReference type="PRINTS" id="PR02008">
    <property type="entry name" value="RCMTFAMILY"/>
</dbReference>
<feature type="binding site" evidence="5">
    <location>
        <position position="321"/>
    </location>
    <ligand>
        <name>S-adenosyl-L-methionine</name>
        <dbReference type="ChEBI" id="CHEBI:59789"/>
    </ligand>
</feature>
<reference evidence="7 8" key="1">
    <citation type="journal article" date="2011" name="ISME J.">
        <title>Community ecology of hot spring cyanobacterial mats: predominant populations and their functional potential.</title>
        <authorList>
            <person name="Klatt C.G."/>
            <person name="Wood J.M."/>
            <person name="Rusch D.B."/>
            <person name="Bateson M.M."/>
            <person name="Hamamura N."/>
            <person name="Heidelberg J.F."/>
            <person name="Grossman A.R."/>
            <person name="Bhaya D."/>
            <person name="Cohan F.M."/>
            <person name="Kuhl M."/>
            <person name="Bryant D.A."/>
            <person name="Ward D.M."/>
        </authorList>
    </citation>
    <scope>NUCLEOTIDE SEQUENCE [LARGE SCALE GENOMIC DNA]</scope>
    <source>
        <strain evidence="7">OS</strain>
    </source>
</reference>
<evidence type="ECO:0000256" key="3">
    <source>
        <dbReference type="ARBA" id="ARBA00022691"/>
    </source>
</evidence>
<dbReference type="Pfam" id="PF22458">
    <property type="entry name" value="RsmF-B_ferredox"/>
    <property type="match status" value="1"/>
</dbReference>
<gene>
    <name evidence="7" type="ORF">D0433_04940</name>
</gene>
<dbReference type="PANTHER" id="PTHR22807">
    <property type="entry name" value="NOP2 YEAST -RELATED NOL1/NOP2/FMU SUN DOMAIN-CONTAINING"/>
    <property type="match status" value="1"/>
</dbReference>
<dbReference type="Gene3D" id="3.30.70.1170">
    <property type="entry name" value="Sun protein, domain 3"/>
    <property type="match status" value="1"/>
</dbReference>
<comment type="similarity">
    <text evidence="5">Belongs to the class I-like SAM-binding methyltransferase superfamily. RsmB/NOP family.</text>
</comment>
<dbReference type="GO" id="GO:0008173">
    <property type="term" value="F:RNA methyltransferase activity"/>
    <property type="evidence" value="ECO:0007669"/>
    <property type="project" value="InterPro"/>
</dbReference>
<dbReference type="InterPro" id="IPR023267">
    <property type="entry name" value="RCMT"/>
</dbReference>
<dbReference type="InterPro" id="IPR049560">
    <property type="entry name" value="MeTrfase_RsmB-F_NOP2_cat"/>
</dbReference>
<proteinExistence type="inferred from homology"/>
<protein>
    <submittedName>
        <fullName evidence="7">RsmB/NOP family class I SAM-dependent RNA methyltransferase</fullName>
    </submittedName>
</protein>
<keyword evidence="1 5" id="KW-0489">Methyltransferase</keyword>
<dbReference type="GO" id="GO:0001510">
    <property type="term" value="P:RNA methylation"/>
    <property type="evidence" value="ECO:0007669"/>
    <property type="project" value="InterPro"/>
</dbReference>
<evidence type="ECO:0000256" key="4">
    <source>
        <dbReference type="ARBA" id="ARBA00022884"/>
    </source>
</evidence>
<sequence>MNLDGLLSHAIEVYEEIVTSNRPADAVLSQYLRARKYLGSHDRKFISESVYGALREHLTIESIAGKFLAAQNLPPKFHITFILVFFLLEHQRVQTASLYAALKARYAFRDATLEAIANFWEQHKNAPQGSEKDMLSWQYAFPAWMTERLLQTMPLNDVASLYAALNRPAPVVLRVNTMKTTREALQEKLSAEGIETYKGELSPDALYCRERCNVMQTEAFRQGWFEIQDEGSQLISLLVNPVPHQKILDACAGGGGKTLHLATLMQGKGKVFAFEKYEKRWGNIRKRIRRSGLQNIEIVPAEKFKKFEEKYRGKLDAVLIDAPCTGSGTVRRNPDLKLRLTESALKKMSAVQSEILSQYAPFVKSGGTVVYATCSIFKEENEQIIETFLDKHQEFKLVKPEVQLQAANRVQELAMLMQRVSQMPYLKLLPHQDGTDGFFAAVLMKT</sequence>
<evidence type="ECO:0000259" key="6">
    <source>
        <dbReference type="PROSITE" id="PS51686"/>
    </source>
</evidence>
<comment type="caution">
    <text evidence="5">Lacks conserved residue(s) required for the propagation of feature annotation.</text>
</comment>
<dbReference type="PANTHER" id="PTHR22807:SF53">
    <property type="entry name" value="RIBOSOMAL RNA SMALL SUBUNIT METHYLTRANSFERASE B-RELATED"/>
    <property type="match status" value="1"/>
</dbReference>
<dbReference type="Proteomes" id="UP000266389">
    <property type="component" value="Unassembled WGS sequence"/>
</dbReference>
<keyword evidence="4 5" id="KW-0694">RNA-binding</keyword>
<feature type="active site" description="Nucleophile" evidence="5">
    <location>
        <position position="374"/>
    </location>
</feature>
<evidence type="ECO:0000313" key="7">
    <source>
        <dbReference type="EMBL" id="RFM24344.1"/>
    </source>
</evidence>
<dbReference type="InterPro" id="IPR001678">
    <property type="entry name" value="MeTrfase_RsmB-F_NOP2_dom"/>
</dbReference>
<keyword evidence="3 5" id="KW-0949">S-adenosyl-L-methionine</keyword>
<feature type="domain" description="SAM-dependent MTase RsmB/NOP-type" evidence="6">
    <location>
        <begin position="161"/>
        <end position="446"/>
    </location>
</feature>
<accession>A0A395M352</accession>